<dbReference type="EMBL" id="CAMGYJ010000004">
    <property type="protein sequence ID" value="CAI0405621.1"/>
    <property type="molecule type" value="Genomic_DNA"/>
</dbReference>
<dbReference type="Proteomes" id="UP001154282">
    <property type="component" value="Unassembled WGS sequence"/>
</dbReference>
<name>A0AAV0J6R8_9ROSI</name>
<dbReference type="AlphaFoldDB" id="A0AAV0J6R8"/>
<comment type="caution">
    <text evidence="3">The sequence shown here is derived from an EMBL/GenBank/DDBJ whole genome shotgun (WGS) entry which is preliminary data.</text>
</comment>
<feature type="domain" description="Retrotransposon Copia-like N-terminal" evidence="2">
    <location>
        <begin position="48"/>
        <end position="94"/>
    </location>
</feature>
<gene>
    <name evidence="3" type="ORF">LITE_LOCUS12931</name>
</gene>
<dbReference type="Pfam" id="PF14244">
    <property type="entry name" value="Retrotran_gag_3"/>
    <property type="match status" value="1"/>
</dbReference>
<dbReference type="InterPro" id="IPR029472">
    <property type="entry name" value="Copia-like_N"/>
</dbReference>
<keyword evidence="4" id="KW-1185">Reference proteome</keyword>
<evidence type="ECO:0000313" key="3">
    <source>
        <dbReference type="EMBL" id="CAI0405621.1"/>
    </source>
</evidence>
<dbReference type="PANTHER" id="PTHR37610:SF97">
    <property type="entry name" value="RETROTRANSPOSON GAG DOMAIN-CONTAINING PROTEIN"/>
    <property type="match status" value="1"/>
</dbReference>
<organism evidence="3 4">
    <name type="scientific">Linum tenue</name>
    <dbReference type="NCBI Taxonomy" id="586396"/>
    <lineage>
        <taxon>Eukaryota</taxon>
        <taxon>Viridiplantae</taxon>
        <taxon>Streptophyta</taxon>
        <taxon>Embryophyta</taxon>
        <taxon>Tracheophyta</taxon>
        <taxon>Spermatophyta</taxon>
        <taxon>Magnoliopsida</taxon>
        <taxon>eudicotyledons</taxon>
        <taxon>Gunneridae</taxon>
        <taxon>Pentapetalae</taxon>
        <taxon>rosids</taxon>
        <taxon>fabids</taxon>
        <taxon>Malpighiales</taxon>
        <taxon>Linaceae</taxon>
        <taxon>Linum</taxon>
    </lineage>
</organism>
<feature type="region of interest" description="Disordered" evidence="1">
    <location>
        <begin position="1"/>
        <end position="38"/>
    </location>
</feature>
<accession>A0AAV0J6R8</accession>
<sequence length="115" mass="12370">MSGVTGQPFTPPGGQRSSPGLQFGTYAETSDPGGRGAISFGNPLYLNPNENLSQSIISEVLDGTNYSMWSRSMRLALKTKHKLGFIDGSIPAPAVTDAQFYLWDGCTEEYPPVHS</sequence>
<evidence type="ECO:0000313" key="4">
    <source>
        <dbReference type="Proteomes" id="UP001154282"/>
    </source>
</evidence>
<dbReference type="PANTHER" id="PTHR37610">
    <property type="entry name" value="CCHC-TYPE DOMAIN-CONTAINING PROTEIN"/>
    <property type="match status" value="1"/>
</dbReference>
<reference evidence="3" key="1">
    <citation type="submission" date="2022-08" db="EMBL/GenBank/DDBJ databases">
        <authorList>
            <person name="Gutierrez-Valencia J."/>
        </authorList>
    </citation>
    <scope>NUCLEOTIDE SEQUENCE</scope>
</reference>
<protein>
    <recommendedName>
        <fullName evidence="2">Retrotransposon Copia-like N-terminal domain-containing protein</fullName>
    </recommendedName>
</protein>
<proteinExistence type="predicted"/>
<evidence type="ECO:0000259" key="2">
    <source>
        <dbReference type="Pfam" id="PF14244"/>
    </source>
</evidence>
<evidence type="ECO:0000256" key="1">
    <source>
        <dbReference type="SAM" id="MobiDB-lite"/>
    </source>
</evidence>